<dbReference type="AlphaFoldDB" id="E9G997"/>
<keyword evidence="2" id="KW-1185">Reference proteome</keyword>
<evidence type="ECO:0000313" key="1">
    <source>
        <dbReference type="EMBL" id="EFX84101.1"/>
    </source>
</evidence>
<proteinExistence type="predicted"/>
<dbReference type="EMBL" id="GL732535">
    <property type="protein sequence ID" value="EFX84101.1"/>
    <property type="molecule type" value="Genomic_DNA"/>
</dbReference>
<accession>E9G997</accession>
<evidence type="ECO:0000313" key="2">
    <source>
        <dbReference type="Proteomes" id="UP000000305"/>
    </source>
</evidence>
<reference evidence="1 2" key="1">
    <citation type="journal article" date="2011" name="Science">
        <title>The ecoresponsive genome of Daphnia pulex.</title>
        <authorList>
            <person name="Colbourne J.K."/>
            <person name="Pfrender M.E."/>
            <person name="Gilbert D."/>
            <person name="Thomas W.K."/>
            <person name="Tucker A."/>
            <person name="Oakley T.H."/>
            <person name="Tokishita S."/>
            <person name="Aerts A."/>
            <person name="Arnold G.J."/>
            <person name="Basu M.K."/>
            <person name="Bauer D.J."/>
            <person name="Caceres C.E."/>
            <person name="Carmel L."/>
            <person name="Casola C."/>
            <person name="Choi J.H."/>
            <person name="Detter J.C."/>
            <person name="Dong Q."/>
            <person name="Dusheyko S."/>
            <person name="Eads B.D."/>
            <person name="Frohlich T."/>
            <person name="Geiler-Samerotte K.A."/>
            <person name="Gerlach D."/>
            <person name="Hatcher P."/>
            <person name="Jogdeo S."/>
            <person name="Krijgsveld J."/>
            <person name="Kriventseva E.V."/>
            <person name="Kultz D."/>
            <person name="Laforsch C."/>
            <person name="Lindquist E."/>
            <person name="Lopez J."/>
            <person name="Manak J.R."/>
            <person name="Muller J."/>
            <person name="Pangilinan J."/>
            <person name="Patwardhan R.P."/>
            <person name="Pitluck S."/>
            <person name="Pritham E.J."/>
            <person name="Rechtsteiner A."/>
            <person name="Rho M."/>
            <person name="Rogozin I.B."/>
            <person name="Sakarya O."/>
            <person name="Salamov A."/>
            <person name="Schaack S."/>
            <person name="Shapiro H."/>
            <person name="Shiga Y."/>
            <person name="Skalitzky C."/>
            <person name="Smith Z."/>
            <person name="Souvorov A."/>
            <person name="Sung W."/>
            <person name="Tang Z."/>
            <person name="Tsuchiya D."/>
            <person name="Tu H."/>
            <person name="Vos H."/>
            <person name="Wang M."/>
            <person name="Wolf Y.I."/>
            <person name="Yamagata H."/>
            <person name="Yamada T."/>
            <person name="Ye Y."/>
            <person name="Shaw J.R."/>
            <person name="Andrews J."/>
            <person name="Crease T.J."/>
            <person name="Tang H."/>
            <person name="Lucas S.M."/>
            <person name="Robertson H.M."/>
            <person name="Bork P."/>
            <person name="Koonin E.V."/>
            <person name="Zdobnov E.M."/>
            <person name="Grigoriev I.V."/>
            <person name="Lynch M."/>
            <person name="Boore J.L."/>
        </authorList>
    </citation>
    <scope>NUCLEOTIDE SEQUENCE [LARGE SCALE GENOMIC DNA]</scope>
</reference>
<protein>
    <submittedName>
        <fullName evidence="1">Uncharacterized protein</fullName>
    </submittedName>
</protein>
<dbReference type="KEGG" id="dpx:DAPPUDRAFT_239419"/>
<dbReference type="PhylomeDB" id="E9G997"/>
<sequence>MNISVARSFFVDSCGPGTDILEPTLAFVHDQRSAPSLSVIFPTYAHPASASSFRTQKYNLSYFLTSWNTSVVATLCCYTPAVTYHGIMPRKILDFGQILDFV</sequence>
<dbReference type="InParanoid" id="E9G997"/>
<dbReference type="HOGENOM" id="CLU_181004_0_0_1"/>
<organism evidence="1 2">
    <name type="scientific">Daphnia pulex</name>
    <name type="common">Water flea</name>
    <dbReference type="NCBI Taxonomy" id="6669"/>
    <lineage>
        <taxon>Eukaryota</taxon>
        <taxon>Metazoa</taxon>
        <taxon>Ecdysozoa</taxon>
        <taxon>Arthropoda</taxon>
        <taxon>Crustacea</taxon>
        <taxon>Branchiopoda</taxon>
        <taxon>Diplostraca</taxon>
        <taxon>Cladocera</taxon>
        <taxon>Anomopoda</taxon>
        <taxon>Daphniidae</taxon>
        <taxon>Daphnia</taxon>
    </lineage>
</organism>
<gene>
    <name evidence="1" type="ORF">DAPPUDRAFT_239419</name>
</gene>
<dbReference type="Proteomes" id="UP000000305">
    <property type="component" value="Unassembled WGS sequence"/>
</dbReference>
<name>E9G997_DAPPU</name>